<dbReference type="InterPro" id="IPR048017">
    <property type="entry name" value="Y4cF-like"/>
</dbReference>
<sequence length="392" mass="42503">MKTMVYDLAKLPIHTLLKPVADASSAITRLDERIARSAVGAGWLERQNFTDACASLWIDGELVHLEDLVLHDSLRDIRTPTHELTIARDVLRTRRRIASQPAAWALSEEGLRSLRQARAWPGASLGDPGAGVASETAAGVTVVGGEGPEGSGVDGGDEQESALDAELAAIDALLARSEAAIEQARKPGRAPPPTAGAARERDPLVYDLDWDEDERLEEWRAVLRQAQDLPAVLQAIVALDAWNEIGVLQHASWMGRLLAASILRQGGVTTGINLAAVNLGLKTIPVDRRRHRNRETRLLAIAQGFLAAAEIGLKEHDRLALARQMMERKLAGRRASSKLPELVELVMAKPLVSAGMVAKTLDVTPQGARRIVLELGLREMTGRGRFRAWGVI</sequence>
<dbReference type="NCBIfam" id="NF040876">
    <property type="entry name" value="RHE_PE00001_fam"/>
    <property type="match status" value="1"/>
</dbReference>
<proteinExistence type="predicted"/>
<dbReference type="Pfam" id="PF07756">
    <property type="entry name" value="DUF1612"/>
    <property type="match status" value="1"/>
</dbReference>
<evidence type="ECO:0008006" key="5">
    <source>
        <dbReference type="Google" id="ProtNLM"/>
    </source>
</evidence>
<feature type="domain" description="HTH DNA binding" evidence="2">
    <location>
        <begin position="339"/>
        <end position="392"/>
    </location>
</feature>
<dbReference type="InterPro" id="IPR011670">
    <property type="entry name" value="DUF1612"/>
</dbReference>
<reference evidence="3 4" key="1">
    <citation type="submission" date="2020-11" db="EMBL/GenBank/DDBJ databases">
        <authorList>
            <person name="Lassalle F."/>
        </authorList>
    </citation>
    <scope>NUCLEOTIDE SEQUENCE [LARGE SCALE GENOMIC DNA]</scope>
    <source>
        <strain evidence="3 4">JC140</strain>
    </source>
</reference>
<dbReference type="Proteomes" id="UP000606921">
    <property type="component" value="Unassembled WGS sequence"/>
</dbReference>
<comment type="caution">
    <text evidence="3">The sequence shown here is derived from an EMBL/GenBank/DDBJ whole genome shotgun (WGS) entry which is preliminary data.</text>
</comment>
<keyword evidence="4" id="KW-1185">Reference proteome</keyword>
<protein>
    <recommendedName>
        <fullName evidence="5">HTH DNA binding domain-containing protein</fullName>
    </recommendedName>
</protein>
<name>A0ABM8PLC8_9HYPH</name>
<organism evidence="3 4">
    <name type="scientific">Pseudorhizobium endolithicum</name>
    <dbReference type="NCBI Taxonomy" id="1191678"/>
    <lineage>
        <taxon>Bacteria</taxon>
        <taxon>Pseudomonadati</taxon>
        <taxon>Pseudomonadota</taxon>
        <taxon>Alphaproteobacteria</taxon>
        <taxon>Hyphomicrobiales</taxon>
        <taxon>Rhizobiaceae</taxon>
        <taxon>Rhizobium/Agrobacterium group</taxon>
        <taxon>Pseudorhizobium</taxon>
    </lineage>
</organism>
<dbReference type="Pfam" id="PF11972">
    <property type="entry name" value="HTH_13"/>
    <property type="match status" value="1"/>
</dbReference>
<evidence type="ECO:0000313" key="4">
    <source>
        <dbReference type="Proteomes" id="UP000606921"/>
    </source>
</evidence>
<evidence type="ECO:0000313" key="3">
    <source>
        <dbReference type="EMBL" id="CAD7036326.1"/>
    </source>
</evidence>
<feature type="domain" description="DUF1612" evidence="1">
    <location>
        <begin position="204"/>
        <end position="330"/>
    </location>
</feature>
<accession>A0ABM8PLC8</accession>
<evidence type="ECO:0000259" key="1">
    <source>
        <dbReference type="Pfam" id="PF07756"/>
    </source>
</evidence>
<dbReference type="RefSeq" id="WP_142592529.1">
    <property type="nucleotide sequence ID" value="NZ_CABFWF030000011.1"/>
</dbReference>
<dbReference type="InterPro" id="IPR021068">
    <property type="entry name" value="HTH_DNA-bd"/>
</dbReference>
<dbReference type="EMBL" id="CABFWF030000011">
    <property type="protein sequence ID" value="CAD7036326.1"/>
    <property type="molecule type" value="Genomic_DNA"/>
</dbReference>
<evidence type="ECO:0000259" key="2">
    <source>
        <dbReference type="Pfam" id="PF11972"/>
    </source>
</evidence>
<gene>
    <name evidence="3" type="ORF">REJC140_03521</name>
</gene>